<dbReference type="AlphaFoldDB" id="A0A7X1MCY2"/>
<keyword evidence="3" id="KW-1185">Reference proteome</keyword>
<evidence type="ECO:0000313" key="2">
    <source>
        <dbReference type="EMBL" id="MBC2906381.1"/>
    </source>
</evidence>
<gene>
    <name evidence="2" type="ORF">H4N64_33560</name>
</gene>
<organism evidence="2 3">
    <name type="scientific">Streptomyces cupreus</name>
    <dbReference type="NCBI Taxonomy" id="2759956"/>
    <lineage>
        <taxon>Bacteria</taxon>
        <taxon>Bacillati</taxon>
        <taxon>Actinomycetota</taxon>
        <taxon>Actinomycetes</taxon>
        <taxon>Kitasatosporales</taxon>
        <taxon>Streptomycetaceae</taxon>
        <taxon>Streptomyces</taxon>
    </lineage>
</organism>
<evidence type="ECO:0000313" key="3">
    <source>
        <dbReference type="Proteomes" id="UP000584670"/>
    </source>
</evidence>
<feature type="region of interest" description="Disordered" evidence="1">
    <location>
        <begin position="36"/>
        <end position="56"/>
    </location>
</feature>
<accession>A0A7X1MCY2</accession>
<reference evidence="2 3" key="1">
    <citation type="submission" date="2020-08" db="EMBL/GenBank/DDBJ databases">
        <title>Streptomyces sp. PSKA01 genome sequencing and assembly.</title>
        <authorList>
            <person name="Mandal S."/>
            <person name="Maiti P.K."/>
            <person name="Das P."/>
        </authorList>
    </citation>
    <scope>NUCLEOTIDE SEQUENCE [LARGE SCALE GENOMIC DNA]</scope>
    <source>
        <strain evidence="2 3">PSKA01</strain>
    </source>
</reference>
<evidence type="ECO:0000256" key="1">
    <source>
        <dbReference type="SAM" id="MobiDB-lite"/>
    </source>
</evidence>
<sequence length="78" mass="8300">MQNVTAVAAGTICNDADWPATADAYQADVTKNRAEYPLTAGMPAQRRPQDARGTECGDRLVSRFLATGERPGGDGRCD</sequence>
<dbReference type="RefSeq" id="WP_186286304.1">
    <property type="nucleotide sequence ID" value="NZ_JACMSF010000050.1"/>
</dbReference>
<dbReference type="EMBL" id="JACMSF010000050">
    <property type="protein sequence ID" value="MBC2906381.1"/>
    <property type="molecule type" value="Genomic_DNA"/>
</dbReference>
<proteinExistence type="predicted"/>
<protein>
    <submittedName>
        <fullName evidence="2">Uncharacterized protein</fullName>
    </submittedName>
</protein>
<dbReference type="Proteomes" id="UP000584670">
    <property type="component" value="Unassembled WGS sequence"/>
</dbReference>
<feature type="compositionally biased region" description="Basic and acidic residues" evidence="1">
    <location>
        <begin position="47"/>
        <end position="56"/>
    </location>
</feature>
<comment type="caution">
    <text evidence="2">The sequence shown here is derived from an EMBL/GenBank/DDBJ whole genome shotgun (WGS) entry which is preliminary data.</text>
</comment>
<name>A0A7X1MCY2_9ACTN</name>